<evidence type="ECO:0000259" key="3">
    <source>
        <dbReference type="PROSITE" id="PS50901"/>
    </source>
</evidence>
<sequence>MAEVATKQAESDDEELPITRVLNAATRMLARLVRVLVIPAILVTIALTLANAGSREAVGAFLVAHLGFVFWGILLLGFAVWRAWEAKQRHKVIFAPRTTKRSTEKPLMRSMGKAFSDSVDILLFRDEKPWRVAYLLITAGAAALATVNAWGPKDWPFALASGDQDATPGPAILSMVGPLVWFIVVLTRLNKIFGQRSAVIEGIHGVAKSTLKYPKPGARMSPEDRRLSAAYTAVEVKEWETLTMPRRFFVLAPTTLTVTDGKSWSEFEANLGARVPHPEGWHVERERNGRGALIAPAQYPLGVLWDGEQDPDPLTFLLGANLDDAETPLSITFGEVSPHALVTGGTGSGKTSLAEAIMAQAATKPMPWDQTLFAICHVIDPKGPFANRWFGRPNMDVTNGTRDIEIEGETNSGVVAMAFHMERVFADMNARQAILDQYANLGTWIHLPDSEKVANRMTPVYIVMDEFLDHTGKDPGTSEAVLKDNAARERLMYITGLIARKGRSLGFHLILIAQDAKMTDIGSSLIRQLAARAVMGNMDIHANARMFGNDVTIPLLPLRASSTAKRRRSLVARGS</sequence>
<keyword evidence="2" id="KW-1133">Transmembrane helix</keyword>
<evidence type="ECO:0000256" key="2">
    <source>
        <dbReference type="SAM" id="Phobius"/>
    </source>
</evidence>
<evidence type="ECO:0000313" key="5">
    <source>
        <dbReference type="Proteomes" id="UP001321486"/>
    </source>
</evidence>
<feature type="transmembrane region" description="Helical" evidence="2">
    <location>
        <begin position="32"/>
        <end position="52"/>
    </location>
</feature>
<dbReference type="Gene3D" id="3.40.50.300">
    <property type="entry name" value="P-loop containing nucleotide triphosphate hydrolases"/>
    <property type="match status" value="1"/>
</dbReference>
<dbReference type="SUPFAM" id="SSF52540">
    <property type="entry name" value="P-loop containing nucleoside triphosphate hydrolases"/>
    <property type="match status" value="1"/>
</dbReference>
<geneLocation type="plasmid" evidence="4 5">
    <name>pNBRC108728a</name>
</geneLocation>
<keyword evidence="1" id="KW-0067">ATP-binding</keyword>
<keyword evidence="5" id="KW-1185">Reference proteome</keyword>
<feature type="binding site" evidence="1">
    <location>
        <begin position="344"/>
        <end position="351"/>
    </location>
    <ligand>
        <name>ATP</name>
        <dbReference type="ChEBI" id="CHEBI:30616"/>
    </ligand>
</feature>
<feature type="transmembrane region" description="Helical" evidence="2">
    <location>
        <begin position="58"/>
        <end position="81"/>
    </location>
</feature>
<feature type="domain" description="FtsK" evidence="3">
    <location>
        <begin position="326"/>
        <end position="544"/>
    </location>
</feature>
<keyword evidence="1" id="KW-0547">Nucleotide-binding</keyword>
<dbReference type="PROSITE" id="PS50901">
    <property type="entry name" value="FTSK"/>
    <property type="match status" value="1"/>
</dbReference>
<organism evidence="4 5">
    <name type="scientific">Frondihabitans sucicola</name>
    <dbReference type="NCBI Taxonomy" id="1268041"/>
    <lineage>
        <taxon>Bacteria</taxon>
        <taxon>Bacillati</taxon>
        <taxon>Actinomycetota</taxon>
        <taxon>Actinomycetes</taxon>
        <taxon>Micrococcales</taxon>
        <taxon>Microbacteriaceae</taxon>
        <taxon>Frondihabitans</taxon>
    </lineage>
</organism>
<keyword evidence="2" id="KW-0472">Membrane</keyword>
<keyword evidence="4" id="KW-0614">Plasmid</keyword>
<feature type="transmembrane region" description="Helical" evidence="2">
    <location>
        <begin position="132"/>
        <end position="151"/>
    </location>
</feature>
<dbReference type="Pfam" id="PF01580">
    <property type="entry name" value="FtsK_SpoIIIE"/>
    <property type="match status" value="1"/>
</dbReference>
<gene>
    <name evidence="4" type="ORF">GCM10025867_47130</name>
</gene>
<keyword evidence="2" id="KW-0812">Transmembrane</keyword>
<evidence type="ECO:0000313" key="4">
    <source>
        <dbReference type="EMBL" id="BDZ52472.1"/>
    </source>
</evidence>
<accession>A0ABM8GVH6</accession>
<dbReference type="InterPro" id="IPR002543">
    <property type="entry name" value="FtsK_dom"/>
</dbReference>
<dbReference type="InterPro" id="IPR027417">
    <property type="entry name" value="P-loop_NTPase"/>
</dbReference>
<feature type="transmembrane region" description="Helical" evidence="2">
    <location>
        <begin position="171"/>
        <end position="189"/>
    </location>
</feature>
<dbReference type="RefSeq" id="WP_286347322.1">
    <property type="nucleotide sequence ID" value="NZ_AP027733.1"/>
</dbReference>
<evidence type="ECO:0000256" key="1">
    <source>
        <dbReference type="PROSITE-ProRule" id="PRU00289"/>
    </source>
</evidence>
<dbReference type="Proteomes" id="UP001321486">
    <property type="component" value="Plasmid pNBRC108728a"/>
</dbReference>
<reference evidence="5" key="1">
    <citation type="journal article" date="2019" name="Int. J. Syst. Evol. Microbiol.">
        <title>The Global Catalogue of Microorganisms (GCM) 10K type strain sequencing project: providing services to taxonomists for standard genome sequencing and annotation.</title>
        <authorList>
            <consortium name="The Broad Institute Genomics Platform"/>
            <consortium name="The Broad Institute Genome Sequencing Center for Infectious Disease"/>
            <person name="Wu L."/>
            <person name="Ma J."/>
        </authorList>
    </citation>
    <scope>NUCLEOTIDE SEQUENCE [LARGE SCALE GENOMIC DNA]</scope>
    <source>
        <strain evidence="5">NBRC 108728</strain>
    </source>
</reference>
<protein>
    <recommendedName>
        <fullName evidence="3">FtsK domain-containing protein</fullName>
    </recommendedName>
</protein>
<dbReference type="EMBL" id="AP027733">
    <property type="protein sequence ID" value="BDZ52472.1"/>
    <property type="molecule type" value="Genomic_DNA"/>
</dbReference>
<name>A0ABM8GVH6_9MICO</name>
<proteinExistence type="predicted"/>